<feature type="compositionally biased region" description="Polar residues" evidence="1">
    <location>
        <begin position="1"/>
        <end position="19"/>
    </location>
</feature>
<reference evidence="2" key="1">
    <citation type="submission" date="2021-12" db="EMBL/GenBank/DDBJ databases">
        <title>Curvularia clavata genome.</title>
        <authorList>
            <person name="Cao Y."/>
        </authorList>
    </citation>
    <scope>NUCLEOTIDE SEQUENCE</scope>
    <source>
        <strain evidence="2">Yc1106</strain>
    </source>
</reference>
<feature type="compositionally biased region" description="Low complexity" evidence="1">
    <location>
        <begin position="62"/>
        <end position="99"/>
    </location>
</feature>
<feature type="compositionally biased region" description="Low complexity" evidence="1">
    <location>
        <begin position="24"/>
        <end position="48"/>
    </location>
</feature>
<evidence type="ECO:0000256" key="1">
    <source>
        <dbReference type="SAM" id="MobiDB-lite"/>
    </source>
</evidence>
<accession>A0A9Q8Z407</accession>
<keyword evidence="3" id="KW-1185">Reference proteome</keyword>
<evidence type="ECO:0000313" key="3">
    <source>
        <dbReference type="Proteomes" id="UP001056012"/>
    </source>
</evidence>
<evidence type="ECO:0000313" key="2">
    <source>
        <dbReference type="EMBL" id="USP75285.1"/>
    </source>
</evidence>
<dbReference type="EMBL" id="CP089275">
    <property type="protein sequence ID" value="USP75285.1"/>
    <property type="molecule type" value="Genomic_DNA"/>
</dbReference>
<feature type="region of interest" description="Disordered" evidence="1">
    <location>
        <begin position="1"/>
        <end position="179"/>
    </location>
</feature>
<name>A0A9Q8Z407_CURCL</name>
<dbReference type="AlphaFoldDB" id="A0A9Q8Z407"/>
<feature type="region of interest" description="Disordered" evidence="1">
    <location>
        <begin position="205"/>
        <end position="225"/>
    </location>
</feature>
<feature type="compositionally biased region" description="Polar residues" evidence="1">
    <location>
        <begin position="104"/>
        <end position="122"/>
    </location>
</feature>
<feature type="compositionally biased region" description="Low complexity" evidence="1">
    <location>
        <begin position="329"/>
        <end position="357"/>
    </location>
</feature>
<organism evidence="2 3">
    <name type="scientific">Curvularia clavata</name>
    <dbReference type="NCBI Taxonomy" id="95742"/>
    <lineage>
        <taxon>Eukaryota</taxon>
        <taxon>Fungi</taxon>
        <taxon>Dikarya</taxon>
        <taxon>Ascomycota</taxon>
        <taxon>Pezizomycotina</taxon>
        <taxon>Dothideomycetes</taxon>
        <taxon>Pleosporomycetidae</taxon>
        <taxon>Pleosporales</taxon>
        <taxon>Pleosporineae</taxon>
        <taxon>Pleosporaceae</taxon>
        <taxon>Curvularia</taxon>
    </lineage>
</organism>
<gene>
    <name evidence="2" type="ORF">yc1106_02559</name>
</gene>
<sequence>MDFNTPNAYGGQFANSPQHAQFDPQARLQQQPNPQAQYAQQQQQSFAAMGGPVASNALQPGAPYLQQRAALQQQQQQHQHQQHQLSSPSPYSSAPFAQPMPSPAHQQFAQNRQTASPASVTGQPPFATPQPQPSPASLPTNGHQTPMNLQLPVKSDPPQLQTPVKQVPPSPMSPVNPARSQDRVATLLEINSILIKEVCDLQAQGKAGHVGPSPEAKPDGEKAQPSKDYVDYMRRLQANLAYLAQNAEKVPKPGQQMQPGPAIMSVPASHPELGKLYTKLQELFPGWKGQAGGQMKSPGPQQRVGSTPGQQQPPNSAGLQQNWGQNAMQQSLQQAQQQAQQQQSQPQQQQQQQQQQQ</sequence>
<proteinExistence type="predicted"/>
<dbReference type="VEuPathDB" id="FungiDB:yc1106_02559"/>
<dbReference type="Proteomes" id="UP001056012">
    <property type="component" value="Chromosome 2"/>
</dbReference>
<protein>
    <submittedName>
        <fullName evidence="2">Uncharacterized protein</fullName>
    </submittedName>
</protein>
<dbReference type="OrthoDB" id="2530523at2759"/>
<feature type="compositionally biased region" description="Basic and acidic residues" evidence="1">
    <location>
        <begin position="216"/>
        <end position="225"/>
    </location>
</feature>
<feature type="compositionally biased region" description="Polar residues" evidence="1">
    <location>
        <begin position="299"/>
        <end position="328"/>
    </location>
</feature>
<feature type="compositionally biased region" description="Pro residues" evidence="1">
    <location>
        <begin position="126"/>
        <end position="136"/>
    </location>
</feature>
<feature type="region of interest" description="Disordered" evidence="1">
    <location>
        <begin position="287"/>
        <end position="357"/>
    </location>
</feature>